<dbReference type="NCBIfam" id="TIGR02289">
    <property type="entry name" value="M3_not_pepF"/>
    <property type="match status" value="1"/>
</dbReference>
<evidence type="ECO:0000313" key="1">
    <source>
        <dbReference type="EMBL" id="OUP57169.1"/>
    </source>
</evidence>
<dbReference type="InterPro" id="IPR011976">
    <property type="entry name" value="Pept_M3B_oligopep-rel"/>
</dbReference>
<dbReference type="EMBL" id="NFKM01000022">
    <property type="protein sequence ID" value="OUP57169.1"/>
    <property type="molecule type" value="Genomic_DNA"/>
</dbReference>
<protein>
    <submittedName>
        <fullName evidence="1">M3 family oligoendopeptidase</fullName>
    </submittedName>
</protein>
<dbReference type="AlphaFoldDB" id="A0A1Y4LNS3"/>
<dbReference type="Proteomes" id="UP000195447">
    <property type="component" value="Unassembled WGS sequence"/>
</dbReference>
<gene>
    <name evidence="1" type="ORF">B5F14_09210</name>
</gene>
<dbReference type="GO" id="GO:0006508">
    <property type="term" value="P:proteolysis"/>
    <property type="evidence" value="ECO:0007669"/>
    <property type="project" value="InterPro"/>
</dbReference>
<proteinExistence type="predicted"/>
<keyword evidence="2" id="KW-1185">Reference proteome</keyword>
<comment type="caution">
    <text evidence="1">The sequence shown here is derived from an EMBL/GenBank/DDBJ whole genome shotgun (WGS) entry which is preliminary data.</text>
</comment>
<dbReference type="PANTHER" id="PTHR11804:SF28">
    <property type="entry name" value="OLIGOENDOPEPTIDASE F"/>
    <property type="match status" value="1"/>
</dbReference>
<dbReference type="InterPro" id="IPR045090">
    <property type="entry name" value="Pept_M3A_M3B"/>
</dbReference>
<dbReference type="CDD" id="cd09606">
    <property type="entry name" value="M3B_PepF"/>
    <property type="match status" value="1"/>
</dbReference>
<dbReference type="Gene3D" id="1.10.1370.30">
    <property type="match status" value="1"/>
</dbReference>
<dbReference type="SUPFAM" id="SSF55486">
    <property type="entry name" value="Metalloproteases ('zincins'), catalytic domain"/>
    <property type="match status" value="1"/>
</dbReference>
<dbReference type="PANTHER" id="PTHR11804">
    <property type="entry name" value="PROTEASE M3 THIMET OLIGOPEPTIDASE-RELATED"/>
    <property type="match status" value="1"/>
</dbReference>
<reference evidence="2" key="1">
    <citation type="submission" date="2017-04" db="EMBL/GenBank/DDBJ databases">
        <title>Function of individual gut microbiota members based on whole genome sequencing of pure cultures obtained from chicken caecum.</title>
        <authorList>
            <person name="Medvecky M."/>
            <person name="Cejkova D."/>
            <person name="Polansky O."/>
            <person name="Karasova D."/>
            <person name="Kubasova T."/>
            <person name="Cizek A."/>
            <person name="Rychlik I."/>
        </authorList>
    </citation>
    <scope>NUCLEOTIDE SEQUENCE [LARGE SCALE GENOMIC DNA]</scope>
    <source>
        <strain evidence="2">An178</strain>
    </source>
</reference>
<accession>A0A1Y4LNS3</accession>
<dbReference type="GO" id="GO:0006518">
    <property type="term" value="P:peptide metabolic process"/>
    <property type="evidence" value="ECO:0007669"/>
    <property type="project" value="TreeGrafter"/>
</dbReference>
<evidence type="ECO:0000313" key="2">
    <source>
        <dbReference type="Proteomes" id="UP000195447"/>
    </source>
</evidence>
<dbReference type="GO" id="GO:0004222">
    <property type="term" value="F:metalloendopeptidase activity"/>
    <property type="evidence" value="ECO:0007669"/>
    <property type="project" value="InterPro"/>
</dbReference>
<dbReference type="RefSeq" id="WP_087159095.1">
    <property type="nucleotide sequence ID" value="NZ_NFKM01000022.1"/>
</dbReference>
<name>A0A1Y4LNS3_9FIRM</name>
<organism evidence="1 2">
    <name type="scientific">Faecalitalea cylindroides</name>
    <dbReference type="NCBI Taxonomy" id="39483"/>
    <lineage>
        <taxon>Bacteria</taxon>
        <taxon>Bacillati</taxon>
        <taxon>Bacillota</taxon>
        <taxon>Erysipelotrichia</taxon>
        <taxon>Erysipelotrichales</taxon>
        <taxon>Erysipelotrichaceae</taxon>
        <taxon>Faecalitalea</taxon>
    </lineage>
</organism>
<sequence>MLKFSEYPYSRVDVVAVQNQLKDLVKKIDSCENSDNLYDLFMEFNEIKSNVESMSTLSSIRHTINTQDEFYTKENDFYDEMLPVLQESYITVDKAFLANKNIEGLKQRVPETYFMSKEMEFASFDSCIIEDMQLENKLTSKYQALLASAQILFDGEVYTLPALEVKTNDKDRSVRKEAMKAYWGWYQEHQEEIGDLYDQMVHVRTKMAKKLGYSSYIELGYKRMKRYDYDQNDVAQYRKQVLEDVVPFDSSLYEKQKDRLGYDTLYAWDEKIEFLSGNPTPKHSREEMVKRALNMYKELDPKTGEFFQYMVDHDLLDLDSKKGKAQGGYCTFIPNQKSPFIFANFNQTSHDAEVLTHEAGHAFQVYESQDIKPLDCVWPTYESCEIHSMSMEFFTYPWMKDFFEEDIDKYYFNHLSGAIKFLPYGVLVDHFQHEVYANPDMTPQERMKTWRELEKQYLPHKNYDEIEILEQGGWWMRQSHIFMDPFYYIDYTLAQVCAFQFWVRQQNNDSKAFEDYKHICKIGGTLPFRKIVKEANLIVPFEQGCLKETVEKISKWFDAHQDVK</sequence>